<dbReference type="AlphaFoldDB" id="A0A7V5HYT3"/>
<accession>A0A7V5HYT3</accession>
<protein>
    <submittedName>
        <fullName evidence="1">Flagellar protein FliT</fullName>
    </submittedName>
</protein>
<proteinExistence type="predicted"/>
<keyword evidence="1" id="KW-0969">Cilium</keyword>
<dbReference type="Gene3D" id="1.20.58.380">
    <property type="entry name" value="Flagellar protein flit"/>
    <property type="match status" value="1"/>
</dbReference>
<comment type="caution">
    <text evidence="1">The sequence shown here is derived from an EMBL/GenBank/DDBJ whole genome shotgun (WGS) entry which is preliminary data.</text>
</comment>
<gene>
    <name evidence="1" type="ORF">ENL39_00355</name>
</gene>
<name>A0A7V5HYT3_UNCAE</name>
<keyword evidence="1" id="KW-0966">Cell projection</keyword>
<reference evidence="1" key="1">
    <citation type="journal article" date="2020" name="mSystems">
        <title>Genome- and Community-Level Interaction Insights into Carbon Utilization and Element Cycling Functions of Hydrothermarchaeota in Hydrothermal Sediment.</title>
        <authorList>
            <person name="Zhou Z."/>
            <person name="Liu Y."/>
            <person name="Xu W."/>
            <person name="Pan J."/>
            <person name="Luo Z.H."/>
            <person name="Li M."/>
        </authorList>
    </citation>
    <scope>NUCLEOTIDE SEQUENCE [LARGE SCALE GENOMIC DNA]</scope>
    <source>
        <strain evidence="1">HyVt-92</strain>
    </source>
</reference>
<dbReference type="EMBL" id="DRTT01000009">
    <property type="protein sequence ID" value="HHF97926.1"/>
    <property type="molecule type" value="Genomic_DNA"/>
</dbReference>
<dbReference type="Proteomes" id="UP000886070">
    <property type="component" value="Unassembled WGS sequence"/>
</dbReference>
<organism evidence="1">
    <name type="scientific">Aerophobetes bacterium</name>
    <dbReference type="NCBI Taxonomy" id="2030807"/>
    <lineage>
        <taxon>Bacteria</taxon>
        <taxon>Candidatus Aerophobota</taxon>
    </lineage>
</organism>
<keyword evidence="1" id="KW-0282">Flagellum</keyword>
<sequence>MNQELCYREQLKLYREIFDIGVAQEKAIREKDYKRLIFLIKEKGKIMGRIDALKENSPLTKEPDEKTERLIKEITDILRKILEQEKKNRSLLKSDIKEVSEKIDRIDAARNFHQAYRKMYSPVKPRFLDQRR</sequence>
<evidence type="ECO:0000313" key="1">
    <source>
        <dbReference type="EMBL" id="HHF97926.1"/>
    </source>
</evidence>